<dbReference type="OrthoDB" id="1898716at2759"/>
<dbReference type="InterPro" id="IPR002100">
    <property type="entry name" value="TF_MADSbox"/>
</dbReference>
<dbReference type="EMBL" id="CACTIH010007594">
    <property type="protein sequence ID" value="CAA3016147.1"/>
    <property type="molecule type" value="Genomic_DNA"/>
</dbReference>
<dbReference type="PROSITE" id="PS50066">
    <property type="entry name" value="MADS_BOX_2"/>
    <property type="match status" value="1"/>
</dbReference>
<organism evidence="8 9">
    <name type="scientific">Olea europaea subsp. europaea</name>
    <dbReference type="NCBI Taxonomy" id="158383"/>
    <lineage>
        <taxon>Eukaryota</taxon>
        <taxon>Viridiplantae</taxon>
        <taxon>Streptophyta</taxon>
        <taxon>Embryophyta</taxon>
        <taxon>Tracheophyta</taxon>
        <taxon>Spermatophyta</taxon>
        <taxon>Magnoliopsida</taxon>
        <taxon>eudicotyledons</taxon>
        <taxon>Gunneridae</taxon>
        <taxon>Pentapetalae</taxon>
        <taxon>asterids</taxon>
        <taxon>lamiids</taxon>
        <taxon>Lamiales</taxon>
        <taxon>Oleaceae</taxon>
        <taxon>Oleeae</taxon>
        <taxon>Olea</taxon>
    </lineage>
</organism>
<evidence type="ECO:0000259" key="7">
    <source>
        <dbReference type="PROSITE" id="PS50066"/>
    </source>
</evidence>
<gene>
    <name evidence="8" type="ORF">OLEA9_A018099</name>
</gene>
<dbReference type="Pfam" id="PF00319">
    <property type="entry name" value="SRF-TF"/>
    <property type="match status" value="1"/>
</dbReference>
<reference evidence="8 9" key="1">
    <citation type="submission" date="2019-12" db="EMBL/GenBank/DDBJ databases">
        <authorList>
            <person name="Alioto T."/>
            <person name="Alioto T."/>
            <person name="Gomez Garrido J."/>
        </authorList>
    </citation>
    <scope>NUCLEOTIDE SEQUENCE [LARGE SCALE GENOMIC DNA]</scope>
</reference>
<dbReference type="InterPro" id="IPR033896">
    <property type="entry name" value="MEF2-like_N"/>
</dbReference>
<dbReference type="Gene3D" id="3.40.1810.10">
    <property type="entry name" value="Transcription factor, MADS-box"/>
    <property type="match status" value="1"/>
</dbReference>
<dbReference type="GO" id="GO:0005634">
    <property type="term" value="C:nucleus"/>
    <property type="evidence" value="ECO:0007669"/>
    <property type="project" value="UniProtKB-SubCell"/>
</dbReference>
<proteinExistence type="predicted"/>
<keyword evidence="2" id="KW-0805">Transcription regulation</keyword>
<dbReference type="AlphaFoldDB" id="A0A8S0UEY1"/>
<protein>
    <submittedName>
        <fullName evidence="8">MADS-box SVP-like isoform X1</fullName>
    </submittedName>
</protein>
<dbReference type="InterPro" id="IPR036879">
    <property type="entry name" value="TF_MADSbox_sf"/>
</dbReference>
<dbReference type="InterPro" id="IPR050142">
    <property type="entry name" value="MADS-box/MEF2_TF"/>
</dbReference>
<keyword evidence="5" id="KW-0539">Nucleus</keyword>
<accession>A0A8S0UEY1</accession>
<comment type="caution">
    <text evidence="8">The sequence shown here is derived from an EMBL/GenBank/DDBJ whole genome shotgun (WGS) entry which is preliminary data.</text>
</comment>
<dbReference type="SUPFAM" id="SSF55455">
    <property type="entry name" value="SRF-like"/>
    <property type="match status" value="1"/>
</dbReference>
<evidence type="ECO:0000256" key="6">
    <source>
        <dbReference type="SAM" id="MobiDB-lite"/>
    </source>
</evidence>
<evidence type="ECO:0000256" key="3">
    <source>
        <dbReference type="ARBA" id="ARBA00023125"/>
    </source>
</evidence>
<keyword evidence="9" id="KW-1185">Reference proteome</keyword>
<dbReference type="GO" id="GO:0000977">
    <property type="term" value="F:RNA polymerase II transcription regulatory region sequence-specific DNA binding"/>
    <property type="evidence" value="ECO:0007669"/>
    <property type="project" value="InterPro"/>
</dbReference>
<evidence type="ECO:0000256" key="5">
    <source>
        <dbReference type="ARBA" id="ARBA00023242"/>
    </source>
</evidence>
<dbReference type="Gramene" id="OE9A018099T4">
    <property type="protein sequence ID" value="OE9A018099C4"/>
    <property type="gene ID" value="OE9A018099"/>
</dbReference>
<feature type="domain" description="MADS-box" evidence="7">
    <location>
        <begin position="66"/>
        <end position="126"/>
    </location>
</feature>
<evidence type="ECO:0000256" key="2">
    <source>
        <dbReference type="ARBA" id="ARBA00023015"/>
    </source>
</evidence>
<dbReference type="GO" id="GO:0046983">
    <property type="term" value="F:protein dimerization activity"/>
    <property type="evidence" value="ECO:0007669"/>
    <property type="project" value="InterPro"/>
</dbReference>
<dbReference type="GO" id="GO:0045944">
    <property type="term" value="P:positive regulation of transcription by RNA polymerase II"/>
    <property type="evidence" value="ECO:0007669"/>
    <property type="project" value="InterPro"/>
</dbReference>
<feature type="compositionally biased region" description="Polar residues" evidence="6">
    <location>
        <begin position="138"/>
        <end position="158"/>
    </location>
</feature>
<dbReference type="PRINTS" id="PR00404">
    <property type="entry name" value="MADSDOMAIN"/>
</dbReference>
<keyword evidence="3" id="KW-0238">DNA-binding</keyword>
<dbReference type="PANTHER" id="PTHR48019">
    <property type="entry name" value="SERUM RESPONSE FACTOR HOMOLOG"/>
    <property type="match status" value="1"/>
</dbReference>
<name>A0A8S0UEY1_OLEEU</name>
<evidence type="ECO:0000313" key="8">
    <source>
        <dbReference type="EMBL" id="CAA3016147.1"/>
    </source>
</evidence>
<dbReference type="SMART" id="SM00432">
    <property type="entry name" value="MADS"/>
    <property type="match status" value="1"/>
</dbReference>
<dbReference type="CDD" id="cd00265">
    <property type="entry name" value="MADS_MEF2_like"/>
    <property type="match status" value="1"/>
</dbReference>
<comment type="subcellular location">
    <subcellularLocation>
        <location evidence="1">Nucleus</location>
    </subcellularLocation>
</comment>
<feature type="region of interest" description="Disordered" evidence="6">
    <location>
        <begin position="134"/>
        <end position="158"/>
    </location>
</feature>
<keyword evidence="4" id="KW-0804">Transcription</keyword>
<sequence length="158" mass="18199">MVVVSECVLYDMLCLFFPYFYQESFLFLSKTEVLFTSLSSLEPCIFLIVTDEIYVPAVRSECTLKMVRQKIQIKKIDNLTARQVTFSKRRRGVFKKAQELSTLCDAEIALIVFSATGKLFHYSSSSMMELIERHGRQSENSSKLGQPSLQLQVRSHHL</sequence>
<evidence type="ECO:0000256" key="4">
    <source>
        <dbReference type="ARBA" id="ARBA00023163"/>
    </source>
</evidence>
<evidence type="ECO:0000256" key="1">
    <source>
        <dbReference type="ARBA" id="ARBA00004123"/>
    </source>
</evidence>
<dbReference type="PROSITE" id="PS00350">
    <property type="entry name" value="MADS_BOX_1"/>
    <property type="match status" value="1"/>
</dbReference>
<evidence type="ECO:0000313" key="9">
    <source>
        <dbReference type="Proteomes" id="UP000594638"/>
    </source>
</evidence>
<dbReference type="FunFam" id="3.40.1810.10:FF:000007">
    <property type="entry name" value="Transcription factor, MADS-box"/>
    <property type="match status" value="1"/>
</dbReference>
<dbReference type="Proteomes" id="UP000594638">
    <property type="component" value="Unassembled WGS sequence"/>
</dbReference>